<protein>
    <recommendedName>
        <fullName evidence="4">Probable glycine dehydrogenase (decarboxylating) subunit 1</fullName>
        <ecNumber evidence="4">1.4.4.2</ecNumber>
    </recommendedName>
    <alternativeName>
        <fullName evidence="4">Glycine cleavage system P-protein subunit 1</fullName>
    </alternativeName>
    <alternativeName>
        <fullName evidence="4">Glycine decarboxylase subunit 1</fullName>
    </alternativeName>
    <alternativeName>
        <fullName evidence="4">Glycine dehydrogenase (aminomethyl-transferring) subunit 1</fullName>
    </alternativeName>
</protein>
<evidence type="ECO:0000256" key="3">
    <source>
        <dbReference type="ARBA" id="ARBA00049026"/>
    </source>
</evidence>
<dbReference type="PIRSF" id="PIRSF006815">
    <property type="entry name" value="GcvPA"/>
    <property type="match status" value="1"/>
</dbReference>
<dbReference type="InterPro" id="IPR020581">
    <property type="entry name" value="GDC_P"/>
</dbReference>
<evidence type="ECO:0000313" key="7">
    <source>
        <dbReference type="Proteomes" id="UP000214588"/>
    </source>
</evidence>
<dbReference type="InterPro" id="IPR015421">
    <property type="entry name" value="PyrdxlP-dep_Trfase_major"/>
</dbReference>
<dbReference type="CDD" id="cd00613">
    <property type="entry name" value="GDC-P"/>
    <property type="match status" value="1"/>
</dbReference>
<dbReference type="EC" id="1.4.4.2" evidence="4"/>
<dbReference type="Gene3D" id="3.40.640.10">
    <property type="entry name" value="Type I PLP-dependent aspartate aminotransferase-like (Major domain)"/>
    <property type="match status" value="1"/>
</dbReference>
<evidence type="ECO:0000256" key="4">
    <source>
        <dbReference type="HAMAP-Rule" id="MF_00712"/>
    </source>
</evidence>
<dbReference type="InterPro" id="IPR015422">
    <property type="entry name" value="PyrdxlP-dep_Trfase_small"/>
</dbReference>
<dbReference type="GO" id="GO:0004375">
    <property type="term" value="F:glycine dehydrogenase (decarboxylating) activity"/>
    <property type="evidence" value="ECO:0007669"/>
    <property type="project" value="UniProtKB-EC"/>
</dbReference>
<evidence type="ECO:0000256" key="1">
    <source>
        <dbReference type="ARBA" id="ARBA00003788"/>
    </source>
</evidence>
<dbReference type="RefSeq" id="WP_089024254.1">
    <property type="nucleotide sequence ID" value="NZ_NIQC01000029.1"/>
</dbReference>
<dbReference type="Pfam" id="PF02347">
    <property type="entry name" value="GDC-P"/>
    <property type="match status" value="1"/>
</dbReference>
<dbReference type="OrthoDB" id="9771867at2"/>
<comment type="similarity">
    <text evidence="4">Belongs to the GcvP family. N-terminal subunit subfamily.</text>
</comment>
<feature type="domain" description="Glycine cleavage system P-protein N-terminal" evidence="5">
    <location>
        <begin position="4"/>
        <end position="443"/>
    </location>
</feature>
<dbReference type="InterPro" id="IPR015424">
    <property type="entry name" value="PyrdxlP-dep_Trfase"/>
</dbReference>
<dbReference type="SUPFAM" id="SSF53383">
    <property type="entry name" value="PLP-dependent transferases"/>
    <property type="match status" value="1"/>
</dbReference>
<comment type="function">
    <text evidence="1 4">The glycine cleavage system catalyzes the degradation of glycine. The P protein binds the alpha-amino group of glycine through its pyridoxal phosphate cofactor; CO(2) is released and the remaining methylamine moiety is then transferred to the lipoamide cofactor of the H protein.</text>
</comment>
<keyword evidence="7" id="KW-1185">Reference proteome</keyword>
<accession>A0A226BVM1</accession>
<keyword evidence="2 4" id="KW-0560">Oxidoreductase</keyword>
<dbReference type="GO" id="GO:0019464">
    <property type="term" value="P:glycine decarboxylation via glycine cleavage system"/>
    <property type="evidence" value="ECO:0007669"/>
    <property type="project" value="UniProtKB-UniRule"/>
</dbReference>
<comment type="caution">
    <text evidence="6">The sequence shown here is derived from an EMBL/GenBank/DDBJ whole genome shotgun (WGS) entry which is preliminary data.</text>
</comment>
<dbReference type="EMBL" id="NIQC01000029">
    <property type="protein sequence ID" value="OWZ83025.1"/>
    <property type="molecule type" value="Genomic_DNA"/>
</dbReference>
<comment type="catalytic activity">
    <reaction evidence="3 4">
        <text>N(6)-[(R)-lipoyl]-L-lysyl-[glycine-cleavage complex H protein] + glycine + H(+) = N(6)-[(R)-S(8)-aminomethyldihydrolipoyl]-L-lysyl-[glycine-cleavage complex H protein] + CO2</text>
        <dbReference type="Rhea" id="RHEA:24304"/>
        <dbReference type="Rhea" id="RHEA-COMP:10494"/>
        <dbReference type="Rhea" id="RHEA-COMP:10495"/>
        <dbReference type="ChEBI" id="CHEBI:15378"/>
        <dbReference type="ChEBI" id="CHEBI:16526"/>
        <dbReference type="ChEBI" id="CHEBI:57305"/>
        <dbReference type="ChEBI" id="CHEBI:83099"/>
        <dbReference type="ChEBI" id="CHEBI:83143"/>
        <dbReference type="EC" id="1.4.4.2"/>
    </reaction>
</comment>
<organism evidence="6 7">
    <name type="scientific">Natranaerobius trueperi</name>
    <dbReference type="NCBI Taxonomy" id="759412"/>
    <lineage>
        <taxon>Bacteria</taxon>
        <taxon>Bacillati</taxon>
        <taxon>Bacillota</taxon>
        <taxon>Clostridia</taxon>
        <taxon>Natranaerobiales</taxon>
        <taxon>Natranaerobiaceae</taxon>
        <taxon>Natranaerobius</taxon>
    </lineage>
</organism>
<dbReference type="Gene3D" id="3.90.1150.10">
    <property type="entry name" value="Aspartate Aminotransferase, domain 1"/>
    <property type="match status" value="1"/>
</dbReference>
<dbReference type="PANTHER" id="PTHR42806">
    <property type="entry name" value="GLYCINE CLEAVAGE SYSTEM P-PROTEIN"/>
    <property type="match status" value="1"/>
</dbReference>
<dbReference type="Proteomes" id="UP000214588">
    <property type="component" value="Unassembled WGS sequence"/>
</dbReference>
<dbReference type="AlphaFoldDB" id="A0A226BVM1"/>
<evidence type="ECO:0000256" key="2">
    <source>
        <dbReference type="ARBA" id="ARBA00023002"/>
    </source>
</evidence>
<dbReference type="GO" id="GO:0009116">
    <property type="term" value="P:nucleoside metabolic process"/>
    <property type="evidence" value="ECO:0007669"/>
    <property type="project" value="InterPro"/>
</dbReference>
<gene>
    <name evidence="4" type="primary">gcvPA</name>
    <name evidence="6" type="ORF">CDO51_10700</name>
</gene>
<dbReference type="InterPro" id="IPR023010">
    <property type="entry name" value="GcvPA"/>
</dbReference>
<dbReference type="InterPro" id="IPR049315">
    <property type="entry name" value="GDC-P_N"/>
</dbReference>
<comment type="subunit">
    <text evidence="4">The glycine cleavage system is composed of four proteins: P, T, L and H. In this organism, the P 'protein' is a heterodimer of two subunits.</text>
</comment>
<dbReference type="NCBIfam" id="NF001696">
    <property type="entry name" value="PRK00451.1"/>
    <property type="match status" value="1"/>
</dbReference>
<name>A0A226BVM1_9FIRM</name>
<dbReference type="PANTHER" id="PTHR42806:SF1">
    <property type="entry name" value="GLYCINE DEHYDROGENASE (DECARBOXYLATING)"/>
    <property type="match status" value="1"/>
</dbReference>
<evidence type="ECO:0000259" key="5">
    <source>
        <dbReference type="Pfam" id="PF02347"/>
    </source>
</evidence>
<reference evidence="6 7" key="1">
    <citation type="submission" date="2017-06" db="EMBL/GenBank/DDBJ databases">
        <title>Draft Genome Sequence of Natranaerobius trueperi halophilic, alkalithermophilic bacteria from soda lakes.</title>
        <authorList>
            <person name="Zhao B."/>
        </authorList>
    </citation>
    <scope>NUCLEOTIDE SEQUENCE [LARGE SCALE GENOMIC DNA]</scope>
    <source>
        <strain evidence="6 7">DSM 18760</strain>
    </source>
</reference>
<dbReference type="HAMAP" id="MF_00712">
    <property type="entry name" value="GcvPA"/>
    <property type="match status" value="1"/>
</dbReference>
<sequence>MNYNYLPHTEKERREMLESIGVESVEELFSDIPKDVLLKRDLNLPGSLSEPELLKHFQTLASKNEDLTEYTPFIGAGVYDHYIPSVISHIVSRSEFYTAYTPYQAEASQGTLQTIFEYQTMISELTGMEVANASIYDGATSVAEAALMSLKSTKGNIVLVSETVNPSYREVLKTYVENQGFQVKTVAKTDGVTNNEDLYNSLSKDVACYIVQTPNFFGNLEELDEIKEKLKENKAMFVVCTDPIALGLMKPPADYGADIVVGDGQGLGNPMNFGGPLLGFFASTKKLIRKMPGRIIGETSDKEGNRGFVLNLQTREQHIRREKATSNICTNQALNALAAGIYLTLMGPKGLNEVANLCIQKSNYLKDKIKLLEGYELAFDQPSFKEFVIKTPMPPSELNNKLLDKQIVGGLDLGRFYPELENHMLLCVTENRTKQEIDRLVHELEGIK</sequence>
<proteinExistence type="inferred from homology"/>
<evidence type="ECO:0000313" key="6">
    <source>
        <dbReference type="EMBL" id="OWZ83025.1"/>
    </source>
</evidence>